<evidence type="ECO:0000256" key="1">
    <source>
        <dbReference type="SAM" id="MobiDB-lite"/>
    </source>
</evidence>
<evidence type="ECO:0000313" key="2">
    <source>
        <dbReference type="EMBL" id="KAK1757608.1"/>
    </source>
</evidence>
<proteinExistence type="predicted"/>
<sequence>MMPARGGVWISRCLRYEGVLCLMHTCCERWFLRWWISKEKRGGGPHGILLLDMAFRSNAIPQQTGHQFCRSFLLLTFCLLHLFHAIRCHPELNSLCFPFRQKKPVLGFLSQHLIPRSKCCQGGYKLSEITEASQGPFLFPKFSTRASSPSSKLRAAAAAASKLQPPSSPVRAPKTPPFLRSRYRGRHTTLPSRRYAVASGCGVRTNQTSGLRGWPSSSGDTRVADSAVLASFRWLCGKRAG</sequence>
<gene>
    <name evidence="2" type="ORF">QBC47DRAFT_161388</name>
</gene>
<comment type="caution">
    <text evidence="2">The sequence shown here is derived from an EMBL/GenBank/DDBJ whole genome shotgun (WGS) entry which is preliminary data.</text>
</comment>
<reference evidence="2" key="1">
    <citation type="submission" date="2023-06" db="EMBL/GenBank/DDBJ databases">
        <title>Genome-scale phylogeny and comparative genomics of the fungal order Sordariales.</title>
        <authorList>
            <consortium name="Lawrence Berkeley National Laboratory"/>
            <person name="Hensen N."/>
            <person name="Bonometti L."/>
            <person name="Westerberg I."/>
            <person name="Brannstrom I.O."/>
            <person name="Guillou S."/>
            <person name="Cros-Aarteil S."/>
            <person name="Calhoun S."/>
            <person name="Haridas S."/>
            <person name="Kuo A."/>
            <person name="Mondo S."/>
            <person name="Pangilinan J."/>
            <person name="Riley R."/>
            <person name="Labutti K."/>
            <person name="Andreopoulos B."/>
            <person name="Lipzen A."/>
            <person name="Chen C."/>
            <person name="Yanf M."/>
            <person name="Daum C."/>
            <person name="Ng V."/>
            <person name="Clum A."/>
            <person name="Steindorff A."/>
            <person name="Ohm R."/>
            <person name="Martin F."/>
            <person name="Silar P."/>
            <person name="Natvig D."/>
            <person name="Lalanne C."/>
            <person name="Gautier V."/>
            <person name="Ament-Velasquez S.L."/>
            <person name="Kruys A."/>
            <person name="Hutchinson M.I."/>
            <person name="Powell A.J."/>
            <person name="Barry K."/>
            <person name="Miller A.N."/>
            <person name="Grigoriev I.V."/>
            <person name="Debuchy R."/>
            <person name="Gladieux P."/>
            <person name="Thoren M.H."/>
            <person name="Johannesson H."/>
        </authorList>
    </citation>
    <scope>NUCLEOTIDE SEQUENCE</scope>
    <source>
        <strain evidence="2">PSN4</strain>
    </source>
</reference>
<name>A0AAJ0BI52_9PEZI</name>
<dbReference type="EMBL" id="MU839830">
    <property type="protein sequence ID" value="KAK1757608.1"/>
    <property type="molecule type" value="Genomic_DNA"/>
</dbReference>
<organism evidence="2 3">
    <name type="scientific">Echria macrotheca</name>
    <dbReference type="NCBI Taxonomy" id="438768"/>
    <lineage>
        <taxon>Eukaryota</taxon>
        <taxon>Fungi</taxon>
        <taxon>Dikarya</taxon>
        <taxon>Ascomycota</taxon>
        <taxon>Pezizomycotina</taxon>
        <taxon>Sordariomycetes</taxon>
        <taxon>Sordariomycetidae</taxon>
        <taxon>Sordariales</taxon>
        <taxon>Schizotheciaceae</taxon>
        <taxon>Echria</taxon>
    </lineage>
</organism>
<evidence type="ECO:0000313" key="3">
    <source>
        <dbReference type="Proteomes" id="UP001239445"/>
    </source>
</evidence>
<keyword evidence="3" id="KW-1185">Reference proteome</keyword>
<feature type="compositionally biased region" description="Low complexity" evidence="1">
    <location>
        <begin position="155"/>
        <end position="165"/>
    </location>
</feature>
<protein>
    <submittedName>
        <fullName evidence="2">Uncharacterized protein</fullName>
    </submittedName>
</protein>
<dbReference type="Proteomes" id="UP001239445">
    <property type="component" value="Unassembled WGS sequence"/>
</dbReference>
<accession>A0AAJ0BI52</accession>
<dbReference type="AlphaFoldDB" id="A0AAJ0BI52"/>
<feature type="region of interest" description="Disordered" evidence="1">
    <location>
        <begin position="155"/>
        <end position="179"/>
    </location>
</feature>